<dbReference type="Proteomes" id="UP000267268">
    <property type="component" value="Chromosome 1"/>
</dbReference>
<accession>A0A3Q9FNX5</accession>
<keyword evidence="2" id="KW-0560">Oxidoreductase</keyword>
<name>A0A3Q9FNX5_9BACT</name>
<sequence length="267" mass="29142">MAEKQTIFITGASSGIGKSIAEAAVKKGYNVIGTSRNPNTTKNKLEGVKYVALDVSSSESIDACWNEIKDTPIDVLINNAGQSQIGPVEETSMEKFRFLFEVNFFGVLNLTKKVLPQMRERRGGTIINVGSLNGRFAAPYYSSYCATKFAMSGWTQSLRSEMKEFGVTVALVEPNHIASSIVPDFNCAEDSEYFPYADNIRQSVKGSMSEAEASSVISDTVMEVIETNAPSPIYVSGGNASMLAFAKRFLPDAFAEKLIRKTYGLKD</sequence>
<organism evidence="4 5">
    <name type="scientific">Flammeovirga pectinis</name>
    <dbReference type="NCBI Taxonomy" id="2494373"/>
    <lineage>
        <taxon>Bacteria</taxon>
        <taxon>Pseudomonadati</taxon>
        <taxon>Bacteroidota</taxon>
        <taxon>Cytophagia</taxon>
        <taxon>Cytophagales</taxon>
        <taxon>Flammeovirgaceae</taxon>
        <taxon>Flammeovirga</taxon>
    </lineage>
</organism>
<proteinExistence type="inferred from homology"/>
<dbReference type="Gene3D" id="3.40.50.720">
    <property type="entry name" value="NAD(P)-binding Rossmann-like Domain"/>
    <property type="match status" value="1"/>
</dbReference>
<dbReference type="RefSeq" id="WP_126618258.1">
    <property type="nucleotide sequence ID" value="NZ_CP034562.1"/>
</dbReference>
<evidence type="ECO:0000313" key="5">
    <source>
        <dbReference type="Proteomes" id="UP000267268"/>
    </source>
</evidence>
<dbReference type="CDD" id="cd05374">
    <property type="entry name" value="17beta-HSD-like_SDR_c"/>
    <property type="match status" value="1"/>
</dbReference>
<dbReference type="SUPFAM" id="SSF51735">
    <property type="entry name" value="NAD(P)-binding Rossmann-fold domains"/>
    <property type="match status" value="1"/>
</dbReference>
<dbReference type="PROSITE" id="PS00061">
    <property type="entry name" value="ADH_SHORT"/>
    <property type="match status" value="1"/>
</dbReference>
<gene>
    <name evidence="4" type="ORF">EI427_20530</name>
</gene>
<dbReference type="KEGG" id="fll:EI427_20530"/>
<dbReference type="AlphaFoldDB" id="A0A3Q9FNX5"/>
<dbReference type="PRINTS" id="PR00080">
    <property type="entry name" value="SDRFAMILY"/>
</dbReference>
<dbReference type="GO" id="GO:0016491">
    <property type="term" value="F:oxidoreductase activity"/>
    <property type="evidence" value="ECO:0007669"/>
    <property type="project" value="UniProtKB-KW"/>
</dbReference>
<dbReference type="Pfam" id="PF00106">
    <property type="entry name" value="adh_short"/>
    <property type="match status" value="1"/>
</dbReference>
<dbReference type="PANTHER" id="PTHR44169:SF6">
    <property type="entry name" value="NADPH-DEPENDENT 1-ACYLDIHYDROXYACETONE PHOSPHATE REDUCTASE"/>
    <property type="match status" value="1"/>
</dbReference>
<dbReference type="PRINTS" id="PR00081">
    <property type="entry name" value="GDHRDH"/>
</dbReference>
<comment type="similarity">
    <text evidence="1 3">Belongs to the short-chain dehydrogenases/reductases (SDR) family.</text>
</comment>
<reference evidence="4 5" key="1">
    <citation type="submission" date="2018-12" db="EMBL/GenBank/DDBJ databases">
        <title>Flammeovirga pectinis sp. nov., isolated from the gut of the Korean scallop, Patinopecten yessoensis.</title>
        <authorList>
            <person name="Bae J.-W."/>
            <person name="Jeong Y.-S."/>
            <person name="Kang W."/>
        </authorList>
    </citation>
    <scope>NUCLEOTIDE SEQUENCE [LARGE SCALE GENOMIC DNA]</scope>
    <source>
        <strain evidence="4 5">L12M1</strain>
    </source>
</reference>
<evidence type="ECO:0000256" key="2">
    <source>
        <dbReference type="ARBA" id="ARBA00023002"/>
    </source>
</evidence>
<evidence type="ECO:0000256" key="3">
    <source>
        <dbReference type="RuleBase" id="RU000363"/>
    </source>
</evidence>
<evidence type="ECO:0000256" key="1">
    <source>
        <dbReference type="ARBA" id="ARBA00006484"/>
    </source>
</evidence>
<dbReference type="EMBL" id="CP034562">
    <property type="protein sequence ID" value="AZQ64504.1"/>
    <property type="molecule type" value="Genomic_DNA"/>
</dbReference>
<evidence type="ECO:0000313" key="4">
    <source>
        <dbReference type="EMBL" id="AZQ64504.1"/>
    </source>
</evidence>
<dbReference type="InterPro" id="IPR020904">
    <property type="entry name" value="Sc_DH/Rdtase_CS"/>
</dbReference>
<dbReference type="PANTHER" id="PTHR44169">
    <property type="entry name" value="NADPH-DEPENDENT 1-ACYLDIHYDROXYACETONE PHOSPHATE REDUCTASE"/>
    <property type="match status" value="1"/>
</dbReference>
<protein>
    <submittedName>
        <fullName evidence="4">SDR family oxidoreductase</fullName>
    </submittedName>
</protein>
<keyword evidence="5" id="KW-1185">Reference proteome</keyword>
<dbReference type="OrthoDB" id="9786056at2"/>
<dbReference type="InterPro" id="IPR036291">
    <property type="entry name" value="NAD(P)-bd_dom_sf"/>
</dbReference>
<dbReference type="InterPro" id="IPR002347">
    <property type="entry name" value="SDR_fam"/>
</dbReference>